<accession>A0A6I4W3Z2</accession>
<dbReference type="RefSeq" id="WP_161101345.1">
    <property type="nucleotide sequence ID" value="NZ_JBHLYI010000002.1"/>
</dbReference>
<protein>
    <submittedName>
        <fullName evidence="1">Uncharacterized protein</fullName>
    </submittedName>
</protein>
<evidence type="ECO:0000313" key="2">
    <source>
        <dbReference type="Proteomes" id="UP000431901"/>
    </source>
</evidence>
<gene>
    <name evidence="1" type="ORF">GQ466_03765</name>
</gene>
<dbReference type="OrthoDB" id="3465258at2"/>
<dbReference type="EMBL" id="WUTW01000001">
    <property type="protein sequence ID" value="MXQ63145.1"/>
    <property type="molecule type" value="Genomic_DNA"/>
</dbReference>
<name>A0A6I4W3Z2_9ACTN</name>
<proteinExistence type="predicted"/>
<dbReference type="AlphaFoldDB" id="A0A6I4W3Z2"/>
<sequence length="256" mass="28462">MDIRSEALNLLGTPGVDPRFADPYLPSTIRTRTGCRPHQVWEALWGLVAEGLAYLDPSQQPSTDNWRWKLTEAGMQAIEGGSWEPRDTEGYLRRLKHRIPDLDPAAVRYVKEALRAFNARCYLASSVMLGVASERVFTGLANSVVAALGSSADKLKTALDNPKHSQHTRFLELRKRLEPMRAQLPDDLGDSLTLDAVGDLLRVTRNDAGHPTGREVDEDTAYTHLQMAARYLEKMTALQHYFDGIAAAAQVPPRSN</sequence>
<keyword evidence="2" id="KW-1185">Reference proteome</keyword>
<comment type="caution">
    <text evidence="1">The sequence shown here is derived from an EMBL/GenBank/DDBJ whole genome shotgun (WGS) entry which is preliminary data.</text>
</comment>
<dbReference type="Proteomes" id="UP000431901">
    <property type="component" value="Unassembled WGS sequence"/>
</dbReference>
<organism evidence="1 2">
    <name type="scientific">Actinomadura rayongensis</name>
    <dbReference type="NCBI Taxonomy" id="1429076"/>
    <lineage>
        <taxon>Bacteria</taxon>
        <taxon>Bacillati</taxon>
        <taxon>Actinomycetota</taxon>
        <taxon>Actinomycetes</taxon>
        <taxon>Streptosporangiales</taxon>
        <taxon>Thermomonosporaceae</taxon>
        <taxon>Actinomadura</taxon>
    </lineage>
</organism>
<reference evidence="1 2" key="1">
    <citation type="submission" date="2019-12" db="EMBL/GenBank/DDBJ databases">
        <title>Nocardia macrotermitis sp. nov. and Nocardia aurantia sp. nov., isolated from the gut of the fungus growing-termite Macrotermes natalensis.</title>
        <authorList>
            <person name="Christine B."/>
            <person name="Rene B."/>
        </authorList>
    </citation>
    <scope>NUCLEOTIDE SEQUENCE [LARGE SCALE GENOMIC DNA]</scope>
    <source>
        <strain evidence="1 2">DSM 102126</strain>
    </source>
</reference>
<evidence type="ECO:0000313" key="1">
    <source>
        <dbReference type="EMBL" id="MXQ63145.1"/>
    </source>
</evidence>